<evidence type="ECO:0000256" key="5">
    <source>
        <dbReference type="ARBA" id="ARBA00047942"/>
    </source>
</evidence>
<dbReference type="EC" id="2.1.1.72" evidence="1"/>
<evidence type="ECO:0000259" key="7">
    <source>
        <dbReference type="Pfam" id="PF20473"/>
    </source>
</evidence>
<organism evidence="8 9">
    <name type="scientific">Prevotella bivia DSM 20514</name>
    <dbReference type="NCBI Taxonomy" id="868129"/>
    <lineage>
        <taxon>Bacteria</taxon>
        <taxon>Pseudomonadati</taxon>
        <taxon>Bacteroidota</taxon>
        <taxon>Bacteroidia</taxon>
        <taxon>Bacteroidales</taxon>
        <taxon>Prevotellaceae</taxon>
        <taxon>Prevotella</taxon>
    </lineage>
</organism>
<dbReference type="InterPro" id="IPR046816">
    <property type="entry name" value="MmeI_Mtase"/>
</dbReference>
<dbReference type="InterPro" id="IPR029063">
    <property type="entry name" value="SAM-dependent_MTases_sf"/>
</dbReference>
<dbReference type="RefSeq" id="WP_004336079.1">
    <property type="nucleotide sequence ID" value="NZ_JH660660.1"/>
</dbReference>
<dbReference type="GO" id="GO:0003676">
    <property type="term" value="F:nucleic acid binding"/>
    <property type="evidence" value="ECO:0007669"/>
    <property type="project" value="InterPro"/>
</dbReference>
<keyword evidence="4" id="KW-0949">S-adenosyl-L-methionine</keyword>
<dbReference type="PRINTS" id="PR00507">
    <property type="entry name" value="N12N6MTFRASE"/>
</dbReference>
<evidence type="ECO:0000259" key="6">
    <source>
        <dbReference type="Pfam" id="PF07669"/>
    </source>
</evidence>
<dbReference type="Pfam" id="PF20473">
    <property type="entry name" value="MmeI_Mtase"/>
    <property type="match status" value="1"/>
</dbReference>
<dbReference type="PANTHER" id="PTHR33841:SF1">
    <property type="entry name" value="DNA METHYLTRANSFERASE A"/>
    <property type="match status" value="1"/>
</dbReference>
<keyword evidence="8" id="KW-0378">Hydrolase</keyword>
<reference evidence="8 9" key="1">
    <citation type="submission" date="2012-02" db="EMBL/GenBank/DDBJ databases">
        <title>Improved High-Quality Draft genome of Prevotella bivia DSM 20514.</title>
        <authorList>
            <consortium name="US DOE Joint Genome Institute (JGI-PGF)"/>
            <person name="Lucas S."/>
            <person name="Copeland A."/>
            <person name="Lapidus A."/>
            <person name="Bruce D."/>
            <person name="Goodwin L."/>
            <person name="Pitluck S."/>
            <person name="Peters L."/>
            <person name="Mikhailova N."/>
            <person name="Munk A.C.C."/>
            <person name="Kyrpides N."/>
            <person name="Mavromatis K."/>
            <person name="Detter J.C."/>
            <person name="Han C."/>
            <person name="Land M."/>
            <person name="Hauser L."/>
            <person name="Markowitz V."/>
            <person name="Cheng J.-F."/>
            <person name="Hugenholtz P."/>
            <person name="Woyke T."/>
            <person name="Wu D."/>
            <person name="Gronow S."/>
            <person name="Wellnitz S."/>
            <person name="Brambilla E."/>
            <person name="Klenk H.-P."/>
            <person name="Eisen J.A."/>
        </authorList>
    </citation>
    <scope>NUCLEOTIDE SEQUENCE [LARGE SCALE GENOMIC DNA]</scope>
    <source>
        <strain evidence="8 9">DSM 20514</strain>
    </source>
</reference>
<keyword evidence="8" id="KW-0540">Nuclease</keyword>
<dbReference type="EMBL" id="JH660660">
    <property type="protein sequence ID" value="EIM33019.1"/>
    <property type="molecule type" value="Genomic_DNA"/>
</dbReference>
<dbReference type="InterPro" id="IPR050953">
    <property type="entry name" value="N4_N6_ade-DNA_methylase"/>
</dbReference>
<keyword evidence="8" id="KW-0255">Endonuclease</keyword>
<accession>I4Z9X7</accession>
<dbReference type="PANTHER" id="PTHR33841">
    <property type="entry name" value="DNA METHYLTRANSFERASE YEEA-RELATED"/>
    <property type="match status" value="1"/>
</dbReference>
<feature type="domain" description="Type II methyltransferase M.TaqI-like" evidence="6">
    <location>
        <begin position="667"/>
        <end position="858"/>
    </location>
</feature>
<sequence length="1279" mass="147586">MAYTAEQLRTIFQKKFNLNEWIRFLTNFIEAKTIRQVPEQLELDPSEGKGYYLGQKTTTDNYEIGLFYIQTNSSVTNRRVGLRQIVKPYLRYLVDAALVVFDDGSNWRLSFVCDIKDERTSPKRYTFVFGDSGIYYNTAVRRFYDLQSKGVNFANLKDTFSVEALSKDFYTQLYSWYQWALSDEVHVTFPNNPNTEKDDRENMNVKLIRLITRLLFVWFIKQKELVPNKIFDITYLKNILVGFNPYSKDEGNYYNAILQNLFFATLNCAIIDEDGNQRQFATAKSARDTRNLYRYAEMFSISEDDVVKLFAKVPFLNGGLFECLDKPKGLYLKQEYDVLYDGFSRNGMRSPNGNLKYRAFIPNILFFNDDEIRPGLINLLNQYNFTIEENSPTDAVVSLDPELLGRVFENLLADFNEETHESARKSTGSFYTPREIVDYMVDESIKNYLLGKNNLDIDANSLNELFVKKNIPTNWNTSTCNDVADALRNIKILDPACGSGAFPMGCLHQIVELQEILCKGKIDRYNLKLAIIENCVYGVDIQPIAMLICKLRFFISLICEQTNVDFNSPETNFGINTLPNLETKFVAANSLISADIRSYENDWTADEKLSQLKEELLNIRNEHFLAKGRKAKRQSQRMDEAKREEIMNYIVKHSTQPDPSVISVLENEVARLRVNLKEYEKEVWVDKTHPAEVTLFGVVESPDAIFREDINKKKREELNAQICSLENNIKKEKSKGEIVGFEAAVKQITEWNPYDQNSVSTFFDPEWMFCLKGKFDIVIGNPPYISTKGVKEEDKKCYEKEFGFSDDTYNLFTFRGHSLCKEGGSLSYITPKTFWTTQTKRNMRDLILSKRIDYIFDTANPFEAVMVDTCITQTTNLPMPEGHKVRFYDGTKDLATPLQYTPIEQSVFINTQNSVIFKPTDLNLRIYELYGQKVKELFDKWWDKIETSKKIAKNQKELETYRASLKPGDVALLGCLTEGGQGLATANNGKYIAVRRSTKWAKNIIDSRPKKLAEAVKKKKVSVPKMANFANEKEFLDSLSEKEIAALFDTLKEQYGRDIFGQGYIYKIIEDSELANVDELTTEEKENGIDTSKNYYVPYDKGDKDGNRWYLETPFAIAWSKENVQFLKTNSGKKGEGMPVVRNPQFYFREGFCWIDVNSTYLKARIKTNGVFDVLSMSLFTMTKLPDWYYVSLINSEFISLYVDNFINNTSHFQINDARQLPIIIPSSHELEIFKEISEASIAAKKAYFSSTISIDFAGEELIDKQSELDKVVFKLYSI</sequence>
<dbReference type="HOGENOM" id="CLU_002539_1_2_10"/>
<feature type="domain" description="MmeI-like DNA-methyltransferase" evidence="7">
    <location>
        <begin position="479"/>
        <end position="643"/>
    </location>
</feature>
<protein>
    <recommendedName>
        <fullName evidence="1">site-specific DNA-methyltransferase (adenine-specific)</fullName>
        <ecNumber evidence="1">2.1.1.72</ecNumber>
    </recommendedName>
</protein>
<dbReference type="GO" id="GO:0006304">
    <property type="term" value="P:DNA modification"/>
    <property type="evidence" value="ECO:0007669"/>
    <property type="project" value="InterPro"/>
</dbReference>
<dbReference type="PROSITE" id="PS00092">
    <property type="entry name" value="N6_MTASE"/>
    <property type="match status" value="1"/>
</dbReference>
<dbReference type="Pfam" id="PF07669">
    <property type="entry name" value="Eco57I"/>
    <property type="match status" value="1"/>
</dbReference>
<evidence type="ECO:0000256" key="3">
    <source>
        <dbReference type="ARBA" id="ARBA00022679"/>
    </source>
</evidence>
<keyword evidence="3" id="KW-0808">Transferase</keyword>
<dbReference type="GeneID" id="78531279"/>
<evidence type="ECO:0000313" key="8">
    <source>
        <dbReference type="EMBL" id="EIM33019.1"/>
    </source>
</evidence>
<evidence type="ECO:0000313" key="9">
    <source>
        <dbReference type="Proteomes" id="UP000002786"/>
    </source>
</evidence>
<gene>
    <name evidence="8" type="ORF">PrebiDRAFT_1306</name>
</gene>
<evidence type="ECO:0000256" key="2">
    <source>
        <dbReference type="ARBA" id="ARBA00022603"/>
    </source>
</evidence>
<name>I4Z9X7_9BACT</name>
<dbReference type="GO" id="GO:0004519">
    <property type="term" value="F:endonuclease activity"/>
    <property type="evidence" value="ECO:0007669"/>
    <property type="project" value="UniProtKB-KW"/>
</dbReference>
<dbReference type="Proteomes" id="UP000002786">
    <property type="component" value="Unassembled WGS sequence"/>
</dbReference>
<keyword evidence="9" id="KW-1185">Reference proteome</keyword>
<dbReference type="InterPro" id="IPR011639">
    <property type="entry name" value="MethylTrfase_TaqI-like_dom"/>
</dbReference>
<dbReference type="Gene3D" id="3.40.50.150">
    <property type="entry name" value="Vaccinia Virus protein VP39"/>
    <property type="match status" value="2"/>
</dbReference>
<dbReference type="GO" id="GO:0032259">
    <property type="term" value="P:methylation"/>
    <property type="evidence" value="ECO:0007669"/>
    <property type="project" value="UniProtKB-KW"/>
</dbReference>
<evidence type="ECO:0000256" key="4">
    <source>
        <dbReference type="ARBA" id="ARBA00022691"/>
    </source>
</evidence>
<proteinExistence type="predicted"/>
<comment type="catalytic activity">
    <reaction evidence="5">
        <text>a 2'-deoxyadenosine in DNA + S-adenosyl-L-methionine = an N(6)-methyl-2'-deoxyadenosine in DNA + S-adenosyl-L-homocysteine + H(+)</text>
        <dbReference type="Rhea" id="RHEA:15197"/>
        <dbReference type="Rhea" id="RHEA-COMP:12418"/>
        <dbReference type="Rhea" id="RHEA-COMP:12419"/>
        <dbReference type="ChEBI" id="CHEBI:15378"/>
        <dbReference type="ChEBI" id="CHEBI:57856"/>
        <dbReference type="ChEBI" id="CHEBI:59789"/>
        <dbReference type="ChEBI" id="CHEBI:90615"/>
        <dbReference type="ChEBI" id="CHEBI:90616"/>
        <dbReference type="EC" id="2.1.1.72"/>
    </reaction>
</comment>
<dbReference type="SUPFAM" id="SSF53335">
    <property type="entry name" value="S-adenosyl-L-methionine-dependent methyltransferases"/>
    <property type="match status" value="1"/>
</dbReference>
<dbReference type="InterPro" id="IPR002052">
    <property type="entry name" value="DNA_methylase_N6_adenine_CS"/>
</dbReference>
<dbReference type="AlphaFoldDB" id="I4Z9X7"/>
<dbReference type="GO" id="GO:0009007">
    <property type="term" value="F:site-specific DNA-methyltransferase (adenine-specific) activity"/>
    <property type="evidence" value="ECO:0007669"/>
    <property type="project" value="UniProtKB-EC"/>
</dbReference>
<keyword evidence="2" id="KW-0489">Methyltransferase</keyword>
<evidence type="ECO:0000256" key="1">
    <source>
        <dbReference type="ARBA" id="ARBA00011900"/>
    </source>
</evidence>